<feature type="region of interest" description="Disordered" evidence="1">
    <location>
        <begin position="62"/>
        <end position="92"/>
    </location>
</feature>
<gene>
    <name evidence="3" type="ORF">C942_00934</name>
</gene>
<evidence type="ECO:0000256" key="1">
    <source>
        <dbReference type="SAM" id="MobiDB-lite"/>
    </source>
</evidence>
<keyword evidence="4" id="KW-1185">Reference proteome</keyword>
<dbReference type="Proteomes" id="UP000011134">
    <property type="component" value="Unassembled WGS sequence"/>
</dbReference>
<accession>L8JEK7</accession>
<protein>
    <recommendedName>
        <fullName evidence="2">Mu-like prophage FluMu N-terminal domain-containing protein</fullName>
    </recommendedName>
</protein>
<dbReference type="Pfam" id="PF17891">
    <property type="entry name" value="FluMu_N"/>
    <property type="match status" value="1"/>
</dbReference>
<feature type="compositionally biased region" description="Polar residues" evidence="1">
    <location>
        <begin position="62"/>
        <end position="71"/>
    </location>
</feature>
<dbReference type="PATRIC" id="fig|1056511.3.peg.2427"/>
<comment type="caution">
    <text evidence="3">The sequence shown here is derived from an EMBL/GenBank/DDBJ whole genome shotgun (WGS) entry which is preliminary data.</text>
</comment>
<dbReference type="RefSeq" id="WP_007465960.1">
    <property type="nucleotide sequence ID" value="NZ_AMZO01000016.1"/>
</dbReference>
<dbReference type="OrthoDB" id="5906592at2"/>
<dbReference type="InterPro" id="IPR041227">
    <property type="entry name" value="FluMu_N"/>
</dbReference>
<organism evidence="3 4">
    <name type="scientific">Photobacterium marinum</name>
    <dbReference type="NCBI Taxonomy" id="1056511"/>
    <lineage>
        <taxon>Bacteria</taxon>
        <taxon>Pseudomonadati</taxon>
        <taxon>Pseudomonadota</taxon>
        <taxon>Gammaproteobacteria</taxon>
        <taxon>Vibrionales</taxon>
        <taxon>Vibrionaceae</taxon>
        <taxon>Photobacterium</taxon>
    </lineage>
</organism>
<feature type="domain" description="Mu-like prophage FluMu N-terminal" evidence="2">
    <location>
        <begin position="11"/>
        <end position="56"/>
    </location>
</feature>
<evidence type="ECO:0000313" key="3">
    <source>
        <dbReference type="EMBL" id="ELR65847.1"/>
    </source>
</evidence>
<reference evidence="3 4" key="1">
    <citation type="submission" date="2012-12" db="EMBL/GenBank/DDBJ databases">
        <title>Genome Assembly of Photobacterium sp. AK15.</title>
        <authorList>
            <person name="Khatri I."/>
            <person name="Vaidya B."/>
            <person name="Srinivas T.N.R."/>
            <person name="Subramanian S."/>
            <person name="Pinnaka A."/>
        </authorList>
    </citation>
    <scope>NUCLEOTIDE SEQUENCE [LARGE SCALE GENOMIC DNA]</scope>
    <source>
        <strain evidence="3 4">AK15</strain>
    </source>
</reference>
<sequence length="92" mass="9715">MDKASLINRPVVIKCLAHDGYRRAGLAFKTGINTLQAGTVTRSQLAMLEADPCLALCQQENQAAETDTPDNPSGPVVQGCVSDGISQKASEK</sequence>
<dbReference type="AlphaFoldDB" id="L8JEK7"/>
<name>L8JEK7_9GAMM</name>
<proteinExistence type="predicted"/>
<evidence type="ECO:0000313" key="4">
    <source>
        <dbReference type="Proteomes" id="UP000011134"/>
    </source>
</evidence>
<dbReference type="Gene3D" id="3.40.5.80">
    <property type="match status" value="1"/>
</dbReference>
<evidence type="ECO:0000259" key="2">
    <source>
        <dbReference type="Pfam" id="PF17891"/>
    </source>
</evidence>
<dbReference type="EMBL" id="AMZO01000016">
    <property type="protein sequence ID" value="ELR65847.1"/>
    <property type="molecule type" value="Genomic_DNA"/>
</dbReference>
<dbReference type="SUPFAM" id="SSF160059">
    <property type="entry name" value="PriA/YqbF domain"/>
    <property type="match status" value="1"/>
</dbReference>